<evidence type="ECO:0000256" key="1">
    <source>
        <dbReference type="SAM" id="MobiDB-lite"/>
    </source>
</evidence>
<keyword evidence="5" id="KW-1185">Reference proteome</keyword>
<feature type="signal peptide" evidence="2">
    <location>
        <begin position="1"/>
        <end position="22"/>
    </location>
</feature>
<feature type="chain" id="PRO_5010871206" description="PRC-barrel domain-containing protein" evidence="2">
    <location>
        <begin position="23"/>
        <end position="172"/>
    </location>
</feature>
<evidence type="ECO:0000313" key="5">
    <source>
        <dbReference type="Proteomes" id="UP000193963"/>
    </source>
</evidence>
<protein>
    <recommendedName>
        <fullName evidence="3">PRC-barrel domain-containing protein</fullName>
    </recommendedName>
</protein>
<accession>A0A1X6YKF1</accession>
<dbReference type="Proteomes" id="UP000193963">
    <property type="component" value="Unassembled WGS sequence"/>
</dbReference>
<reference evidence="4 5" key="1">
    <citation type="submission" date="2017-03" db="EMBL/GenBank/DDBJ databases">
        <authorList>
            <person name="Afonso C.L."/>
            <person name="Miller P.J."/>
            <person name="Scott M.A."/>
            <person name="Spackman E."/>
            <person name="Goraichik I."/>
            <person name="Dimitrov K.M."/>
            <person name="Suarez D.L."/>
            <person name="Swayne D.E."/>
        </authorList>
    </citation>
    <scope>NUCLEOTIDE SEQUENCE [LARGE SCALE GENOMIC DNA]</scope>
    <source>
        <strain evidence="4 5">CECT 7751</strain>
    </source>
</reference>
<organism evidence="4 5">
    <name type="scientific">Pseudooceanicola marinus</name>
    <dbReference type="NCBI Taxonomy" id="396013"/>
    <lineage>
        <taxon>Bacteria</taxon>
        <taxon>Pseudomonadati</taxon>
        <taxon>Pseudomonadota</taxon>
        <taxon>Alphaproteobacteria</taxon>
        <taxon>Rhodobacterales</taxon>
        <taxon>Paracoccaceae</taxon>
        <taxon>Pseudooceanicola</taxon>
    </lineage>
</organism>
<evidence type="ECO:0000259" key="3">
    <source>
        <dbReference type="Pfam" id="PF05239"/>
    </source>
</evidence>
<dbReference type="RefSeq" id="WP_085886704.1">
    <property type="nucleotide sequence ID" value="NZ_FWFN01000002.1"/>
</dbReference>
<feature type="region of interest" description="Disordered" evidence="1">
    <location>
        <begin position="30"/>
        <end position="52"/>
    </location>
</feature>
<feature type="compositionally biased region" description="Polar residues" evidence="1">
    <location>
        <begin position="31"/>
        <end position="52"/>
    </location>
</feature>
<evidence type="ECO:0000256" key="2">
    <source>
        <dbReference type="SAM" id="SignalP"/>
    </source>
</evidence>
<dbReference type="AlphaFoldDB" id="A0A1X6YKF1"/>
<dbReference type="EMBL" id="FWFN01000002">
    <property type="protein sequence ID" value="SLN23844.1"/>
    <property type="molecule type" value="Genomic_DNA"/>
</dbReference>
<dbReference type="Pfam" id="PF05239">
    <property type="entry name" value="PRC"/>
    <property type="match status" value="1"/>
</dbReference>
<dbReference type="Gene3D" id="2.30.30.240">
    <property type="entry name" value="PRC-barrel domain"/>
    <property type="match status" value="1"/>
</dbReference>
<dbReference type="InterPro" id="IPR011033">
    <property type="entry name" value="PRC_barrel-like_sf"/>
</dbReference>
<name>A0A1X6YKF1_9RHOB</name>
<evidence type="ECO:0000313" key="4">
    <source>
        <dbReference type="EMBL" id="SLN23844.1"/>
    </source>
</evidence>
<dbReference type="SUPFAM" id="SSF50346">
    <property type="entry name" value="PRC-barrel domain"/>
    <property type="match status" value="1"/>
</dbReference>
<feature type="domain" description="PRC-barrel" evidence="3">
    <location>
        <begin position="98"/>
        <end position="141"/>
    </location>
</feature>
<keyword evidence="2" id="KW-0732">Signal</keyword>
<sequence>MTRNILMATTAAFTLIGGAAFADNHGDAMSETETMNQGETAMQTEGSEMNESMSDTRKIADAELIRTRDITGGDIYTTGDPQEWSADTEFDMVEDGWNDIGEIEDVVLDSSGKMIGVVAEIGGFLDIADKHVMLELNDVRLVPVDDQSYAVVVSQTEEELEQMEGVDEGFWN</sequence>
<proteinExistence type="predicted"/>
<gene>
    <name evidence="4" type="ORF">PSM7751_00781</name>
</gene>
<dbReference type="InterPro" id="IPR027275">
    <property type="entry name" value="PRC-brl_dom"/>
</dbReference>